<comment type="caution">
    <text evidence="1">The sequence shown here is derived from an EMBL/GenBank/DDBJ whole genome shotgun (WGS) entry which is preliminary data.</text>
</comment>
<reference evidence="1 2" key="1">
    <citation type="submission" date="2024-10" db="EMBL/GenBank/DDBJ databases">
        <authorList>
            <person name="Ratan Roy A."/>
            <person name="Morales Sandoval P.H."/>
            <person name="De Los Santos Villalobos S."/>
            <person name="Chakraborty S."/>
            <person name="Mukherjee J."/>
        </authorList>
    </citation>
    <scope>NUCLEOTIDE SEQUENCE [LARGE SCALE GENOMIC DNA]</scope>
    <source>
        <strain evidence="1 2">S1</strain>
    </source>
</reference>
<accession>A0ABW6II42</accession>
<name>A0ABW6II42_9CYAN</name>
<protein>
    <submittedName>
        <fullName evidence="1">Uncharacterized protein</fullName>
    </submittedName>
</protein>
<dbReference type="EMBL" id="JBHZOL010000095">
    <property type="protein sequence ID" value="MFE4107886.1"/>
    <property type="molecule type" value="Genomic_DNA"/>
</dbReference>
<evidence type="ECO:0000313" key="2">
    <source>
        <dbReference type="Proteomes" id="UP001600165"/>
    </source>
</evidence>
<organism evidence="1 2">
    <name type="scientific">Almyronema epifaneia S1</name>
    <dbReference type="NCBI Taxonomy" id="2991925"/>
    <lineage>
        <taxon>Bacteria</taxon>
        <taxon>Bacillati</taxon>
        <taxon>Cyanobacteriota</taxon>
        <taxon>Cyanophyceae</taxon>
        <taxon>Nodosilineales</taxon>
        <taxon>Nodosilineaceae</taxon>
        <taxon>Almyronema</taxon>
        <taxon>Almyronema epifaneia</taxon>
    </lineage>
</organism>
<evidence type="ECO:0000313" key="1">
    <source>
        <dbReference type="EMBL" id="MFE4107886.1"/>
    </source>
</evidence>
<gene>
    <name evidence="1" type="ORF">ACFVKH_16490</name>
</gene>
<dbReference type="Proteomes" id="UP001600165">
    <property type="component" value="Unassembled WGS sequence"/>
</dbReference>
<keyword evidence="2" id="KW-1185">Reference proteome</keyword>
<sequence>MPLSKTETKQLIERLIFDETAAPEWVQDVWDLNPLMGEKAAKLLDVFELLVDYASADQLDSLLQALYREQV</sequence>
<dbReference type="RefSeq" id="WP_377967039.1">
    <property type="nucleotide sequence ID" value="NZ_JBHZOL010000095.1"/>
</dbReference>
<proteinExistence type="predicted"/>